<name>A0A1G7PTN7_9RHOB</name>
<dbReference type="AlphaFoldDB" id="A0A1G7PTN7"/>
<dbReference type="Proteomes" id="UP000182284">
    <property type="component" value="Unassembled WGS sequence"/>
</dbReference>
<gene>
    <name evidence="3" type="ORF">SAMN04488117_108151</name>
</gene>
<feature type="region of interest" description="Disordered" evidence="1">
    <location>
        <begin position="68"/>
        <end position="109"/>
    </location>
</feature>
<dbReference type="RefSeq" id="WP_074645981.1">
    <property type="nucleotide sequence ID" value="NZ_FNBL01000008.1"/>
</dbReference>
<dbReference type="EMBL" id="FNBL01000008">
    <property type="protein sequence ID" value="SDF89591.1"/>
    <property type="molecule type" value="Genomic_DNA"/>
</dbReference>
<feature type="signal peptide" evidence="2">
    <location>
        <begin position="1"/>
        <end position="41"/>
    </location>
</feature>
<evidence type="ECO:0000256" key="1">
    <source>
        <dbReference type="SAM" id="MobiDB-lite"/>
    </source>
</evidence>
<evidence type="ECO:0000256" key="2">
    <source>
        <dbReference type="SAM" id="SignalP"/>
    </source>
</evidence>
<feature type="chain" id="PRO_5010245211" evidence="2">
    <location>
        <begin position="42"/>
        <end position="109"/>
    </location>
</feature>
<evidence type="ECO:0000313" key="4">
    <source>
        <dbReference type="Proteomes" id="UP000182284"/>
    </source>
</evidence>
<accession>A0A1G7PTN7</accession>
<keyword evidence="2" id="KW-0732">Signal</keyword>
<proteinExistence type="predicted"/>
<evidence type="ECO:0000313" key="3">
    <source>
        <dbReference type="EMBL" id="SDF89591.1"/>
    </source>
</evidence>
<sequence>MSGFIDGGDRSQAAFFRSVSKTGSAKIICCALSLCSSMSFAHPELGFAHPELGFAHPELGFAGTATARTGRRADRPPHGQAAARANRCQEVGRRSVHTEASGPDLPLAN</sequence>
<protein>
    <submittedName>
        <fullName evidence="3">Uncharacterized protein</fullName>
    </submittedName>
</protein>
<organism evidence="3 4">
    <name type="scientific">Celeribacter baekdonensis</name>
    <dbReference type="NCBI Taxonomy" id="875171"/>
    <lineage>
        <taxon>Bacteria</taxon>
        <taxon>Pseudomonadati</taxon>
        <taxon>Pseudomonadota</taxon>
        <taxon>Alphaproteobacteria</taxon>
        <taxon>Rhodobacterales</taxon>
        <taxon>Roseobacteraceae</taxon>
        <taxon>Celeribacter</taxon>
    </lineage>
</organism>
<reference evidence="3 4" key="1">
    <citation type="submission" date="2016-10" db="EMBL/GenBank/DDBJ databases">
        <authorList>
            <person name="de Groot N.N."/>
        </authorList>
    </citation>
    <scope>NUCLEOTIDE SEQUENCE [LARGE SCALE GENOMIC DNA]</scope>
    <source>
        <strain evidence="3 4">DSM 27375</strain>
    </source>
</reference>